<dbReference type="Pfam" id="PF00657">
    <property type="entry name" value="Lipase_GDSL"/>
    <property type="match status" value="1"/>
</dbReference>
<dbReference type="EMBL" id="CM000780">
    <property type="protein sequence ID" value="AQK54193.1"/>
    <property type="molecule type" value="Genomic_DNA"/>
</dbReference>
<evidence type="ECO:0000256" key="1">
    <source>
        <dbReference type="ARBA" id="ARBA00008668"/>
    </source>
</evidence>
<evidence type="ECO:0000313" key="4">
    <source>
        <dbReference type="EMBL" id="AQK54193.1"/>
    </source>
</evidence>
<gene>
    <name evidence="4" type="ORF">ZEAMMB73_Zm00001d051418</name>
</gene>
<dbReference type="PANTHER" id="PTHR45648">
    <property type="entry name" value="GDSL LIPASE/ACYLHYDROLASE FAMILY PROTEIN (AFU_ORTHOLOGUE AFUA_4G14700)"/>
    <property type="match status" value="1"/>
</dbReference>
<protein>
    <submittedName>
        <fullName evidence="4">GDSL esterase/lipase</fullName>
    </submittedName>
</protein>
<comment type="similarity">
    <text evidence="1">Belongs to the 'GDSL' lipolytic enzyme family.</text>
</comment>
<dbReference type="AlphaFoldDB" id="A0A1D6Q6S5"/>
<keyword evidence="2" id="KW-0378">Hydrolase</keyword>
<dbReference type="eggNOG" id="ENOG502SMDJ">
    <property type="taxonomic scope" value="Eukaryota"/>
</dbReference>
<dbReference type="PaxDb" id="4577-GRMZM2G073738_P01"/>
<keyword evidence="3" id="KW-0443">Lipid metabolism</keyword>
<dbReference type="ExpressionAtlas" id="A0A1D6Q6S5">
    <property type="expression patterns" value="baseline and differential"/>
</dbReference>
<accession>A0A1D6Q6S5</accession>
<keyword evidence="3" id="KW-0442">Lipid degradation</keyword>
<dbReference type="GO" id="GO:0016788">
    <property type="term" value="F:hydrolase activity, acting on ester bonds"/>
    <property type="evidence" value="ECO:0007669"/>
    <property type="project" value="InterPro"/>
</dbReference>
<sequence length="413" mass="44447">MANRRTGPLSVLVATVCLLVLVATNAEASRHSRLVPAAFVFGDSTVDVGNNNCLNVTAAARANYPQYGIDFPGSKPTGRFSNGFNTADLLARGLGFTKSPPAYLSLSEKGIRSHMCKGISFASAGSGLLDSTGRVLFGEVIPMSVQLEHFSGVVDRMVKLSGQRKTAALLRKSIFFISTGSNDMFEYSASSRADDDDDEAFLGALVDAYKHYIMVRTTYCSLQAALVINRQILLRPARINSASALSQTCTQSLYEMGARKFSVISIPPLGCIPSQRLRRLKQLGTQGCFDPLNDLSLSSYPMLAGMLQQLSDQLPGMAYSLADAYAMVSFVFQNPRTEAWNFTDLEAACCGGGPFGAALACNETAPVCADRDEYLFWDANHPSQAVSAIAAQTIFAGNQTFVNPVNVRELAML</sequence>
<dbReference type="InterPro" id="IPR001087">
    <property type="entry name" value="GDSL"/>
</dbReference>
<evidence type="ECO:0000256" key="3">
    <source>
        <dbReference type="ARBA" id="ARBA00022963"/>
    </source>
</evidence>
<dbReference type="Gene3D" id="3.40.50.1110">
    <property type="entry name" value="SGNH hydrolase"/>
    <property type="match status" value="1"/>
</dbReference>
<dbReference type="InParanoid" id="A0A1D6Q6S5"/>
<reference evidence="4" key="1">
    <citation type="submission" date="2015-12" db="EMBL/GenBank/DDBJ databases">
        <title>Update maize B73 reference genome by single molecule sequencing technologies.</title>
        <authorList>
            <consortium name="Maize Genome Sequencing Project"/>
            <person name="Ware D."/>
        </authorList>
    </citation>
    <scope>NUCLEOTIDE SEQUENCE</scope>
    <source>
        <tissue evidence="4">Seedling</tissue>
    </source>
</reference>
<dbReference type="GO" id="GO:0016042">
    <property type="term" value="P:lipid catabolic process"/>
    <property type="evidence" value="ECO:0007669"/>
    <property type="project" value="UniProtKB-KW"/>
</dbReference>
<dbReference type="InterPro" id="IPR035669">
    <property type="entry name" value="SGNH_plant_lipase-like"/>
</dbReference>
<dbReference type="InterPro" id="IPR051058">
    <property type="entry name" value="GDSL_Est/Lipase"/>
</dbReference>
<evidence type="ECO:0000256" key="2">
    <source>
        <dbReference type="ARBA" id="ARBA00022801"/>
    </source>
</evidence>
<name>A0A1D6Q6S5_MAIZE</name>
<dbReference type="PANTHER" id="PTHR45648:SF175">
    <property type="entry name" value="OS02G0668900 PROTEIN"/>
    <property type="match status" value="1"/>
</dbReference>
<proteinExistence type="inferred from homology"/>
<dbReference type="InterPro" id="IPR036514">
    <property type="entry name" value="SGNH_hydro_sf"/>
</dbReference>
<organism evidence="4">
    <name type="scientific">Zea mays</name>
    <name type="common">Maize</name>
    <dbReference type="NCBI Taxonomy" id="4577"/>
    <lineage>
        <taxon>Eukaryota</taxon>
        <taxon>Viridiplantae</taxon>
        <taxon>Streptophyta</taxon>
        <taxon>Embryophyta</taxon>
        <taxon>Tracheophyta</taxon>
        <taxon>Spermatophyta</taxon>
        <taxon>Magnoliopsida</taxon>
        <taxon>Liliopsida</taxon>
        <taxon>Poales</taxon>
        <taxon>Poaceae</taxon>
        <taxon>PACMAD clade</taxon>
        <taxon>Panicoideae</taxon>
        <taxon>Andropogonodae</taxon>
        <taxon>Andropogoneae</taxon>
        <taxon>Tripsacinae</taxon>
        <taxon>Zea</taxon>
    </lineage>
</organism>
<dbReference type="OMA" id="CKKRDEY"/>
<dbReference type="FunCoup" id="A0A1D6Q6S5">
    <property type="interactions" value="79"/>
</dbReference>
<dbReference type="STRING" id="4577.A0A1D6Q6S5"/>
<dbReference type="CDD" id="cd01837">
    <property type="entry name" value="SGNH_plant_lipase_like"/>
    <property type="match status" value="1"/>
</dbReference>